<sequence>MNALHSGRRALALAALSLLLQACSSTPPAAPSLAAPVPAAWQGTRDASAGAALEAGWWHAFGDPVLDRLVDQALAHNADLRTAAARVAEARALADVQRAAALPTLDAGLGASRSRSISAATGKPYLSTVGQPQFQAAYEVDLWGRLSALDQAATAQLQASEAARDSAALSVAASTASGYITLRALDARLDVARQTLEAREAALKLARSRQARGYTSALETQQSEAEYRATAAAIPQLQLAQRRQEHALALLAGSAPGEVPRGKTLAELQLLALPATGLPSELLRRRPDIAGAEAQLAATDAQLAAARAQLLPSLRLSASLGSITSTALTGDPFKLWSLGGSVLAPIFDGGRLRAQVEATDARRAQALASYEKTVLTAFGEVEDQLAAVDELGQQTVQVEAQSTALQETLRIARNRYREGYASYLDELDAQRNLFSAQQTALQLQADALNARVALYRALGGGWVSSPP</sequence>
<keyword evidence="2" id="KW-0472">Membrane</keyword>
<comment type="subcellular location">
    <subcellularLocation>
        <location evidence="2">Cell membrane</location>
        <topology evidence="2">Lipid-anchor</topology>
    </subcellularLocation>
</comment>
<gene>
    <name evidence="3" type="ORF">J2W36_002663</name>
</gene>
<dbReference type="InterPro" id="IPR010131">
    <property type="entry name" value="MdtP/NodT-like"/>
</dbReference>
<dbReference type="EMBL" id="JAUSRO010000007">
    <property type="protein sequence ID" value="MDP9900400.1"/>
    <property type="molecule type" value="Genomic_DNA"/>
</dbReference>
<dbReference type="Proteomes" id="UP001226867">
    <property type="component" value="Unassembled WGS sequence"/>
</dbReference>
<evidence type="ECO:0000313" key="3">
    <source>
        <dbReference type="EMBL" id="MDP9900400.1"/>
    </source>
</evidence>
<keyword evidence="2" id="KW-1134">Transmembrane beta strand</keyword>
<feature type="signal peptide" evidence="2">
    <location>
        <begin position="1"/>
        <end position="29"/>
    </location>
</feature>
<dbReference type="PANTHER" id="PTHR30203">
    <property type="entry name" value="OUTER MEMBRANE CATION EFFLUX PROTEIN"/>
    <property type="match status" value="1"/>
</dbReference>
<dbReference type="RefSeq" id="WP_307690202.1">
    <property type="nucleotide sequence ID" value="NZ_JAUSRO010000007.1"/>
</dbReference>
<name>A0ABT9S7R3_9BURK</name>
<organism evidence="3 4">
    <name type="scientific">Variovorax ginsengisoli</name>
    <dbReference type="NCBI Taxonomy" id="363844"/>
    <lineage>
        <taxon>Bacteria</taxon>
        <taxon>Pseudomonadati</taxon>
        <taxon>Pseudomonadota</taxon>
        <taxon>Betaproteobacteria</taxon>
        <taxon>Burkholderiales</taxon>
        <taxon>Comamonadaceae</taxon>
        <taxon>Variovorax</taxon>
    </lineage>
</organism>
<dbReference type="Gene3D" id="2.20.200.10">
    <property type="entry name" value="Outer membrane efflux proteins (OEP)"/>
    <property type="match status" value="1"/>
</dbReference>
<accession>A0ABT9S7R3</accession>
<reference evidence="3 4" key="1">
    <citation type="submission" date="2023-07" db="EMBL/GenBank/DDBJ databases">
        <title>Sorghum-associated microbial communities from plants grown in Nebraska, USA.</title>
        <authorList>
            <person name="Schachtman D."/>
        </authorList>
    </citation>
    <scope>NUCLEOTIDE SEQUENCE [LARGE SCALE GENOMIC DNA]</scope>
    <source>
        <strain evidence="3 4">DS1607</strain>
    </source>
</reference>
<keyword evidence="2 3" id="KW-0449">Lipoprotein</keyword>
<dbReference type="Gene3D" id="1.20.1600.10">
    <property type="entry name" value="Outer membrane efflux proteins (OEP)"/>
    <property type="match status" value="1"/>
</dbReference>
<dbReference type="NCBIfam" id="TIGR01845">
    <property type="entry name" value="outer_NodT"/>
    <property type="match status" value="1"/>
</dbReference>
<evidence type="ECO:0000313" key="4">
    <source>
        <dbReference type="Proteomes" id="UP001226867"/>
    </source>
</evidence>
<protein>
    <submittedName>
        <fullName evidence="3">NodT family efflux transporter outer membrane factor (OMF) lipoprotein</fullName>
    </submittedName>
</protein>
<dbReference type="PANTHER" id="PTHR30203:SF33">
    <property type="entry name" value="BLR4455 PROTEIN"/>
    <property type="match status" value="1"/>
</dbReference>
<comment type="caution">
    <text evidence="3">The sequence shown here is derived from an EMBL/GenBank/DDBJ whole genome shotgun (WGS) entry which is preliminary data.</text>
</comment>
<keyword evidence="2" id="KW-0732">Signal</keyword>
<proteinExistence type="inferred from homology"/>
<evidence type="ECO:0000256" key="2">
    <source>
        <dbReference type="RuleBase" id="RU362097"/>
    </source>
</evidence>
<keyword evidence="2" id="KW-0812">Transmembrane</keyword>
<dbReference type="SUPFAM" id="SSF56954">
    <property type="entry name" value="Outer membrane efflux proteins (OEP)"/>
    <property type="match status" value="1"/>
</dbReference>
<feature type="chain" id="PRO_5044964954" evidence="2">
    <location>
        <begin position="30"/>
        <end position="467"/>
    </location>
</feature>
<keyword evidence="2" id="KW-0564">Palmitate</keyword>
<keyword evidence="4" id="KW-1185">Reference proteome</keyword>
<dbReference type="Pfam" id="PF02321">
    <property type="entry name" value="OEP"/>
    <property type="match status" value="2"/>
</dbReference>
<dbReference type="InterPro" id="IPR003423">
    <property type="entry name" value="OMP_efflux"/>
</dbReference>
<comment type="similarity">
    <text evidence="1 2">Belongs to the outer membrane factor (OMF) (TC 1.B.17) family.</text>
</comment>
<evidence type="ECO:0000256" key="1">
    <source>
        <dbReference type="ARBA" id="ARBA00007613"/>
    </source>
</evidence>